<gene>
    <name evidence="1" type="ORF">F383_25611</name>
</gene>
<reference evidence="2" key="1">
    <citation type="submission" date="2014-09" db="EMBL/GenBank/DDBJ databases">
        <authorList>
            <person name="Mudge J."/>
            <person name="Ramaraj T."/>
            <person name="Lindquist I.E."/>
            <person name="Bharti A.K."/>
            <person name="Sundararajan A."/>
            <person name="Cameron C.T."/>
            <person name="Woodward J.E."/>
            <person name="May G.D."/>
            <person name="Brubaker C."/>
            <person name="Broadhvest J."/>
            <person name="Wilkins T.A."/>
        </authorList>
    </citation>
    <scope>NUCLEOTIDE SEQUENCE</scope>
    <source>
        <strain evidence="2">cv. AKA8401</strain>
    </source>
</reference>
<dbReference type="AlphaFoldDB" id="A0A0B0NY15"/>
<name>A0A0B0NY15_GOSAR</name>
<dbReference type="EMBL" id="KN412852">
    <property type="protein sequence ID" value="KHG19363.1"/>
    <property type="molecule type" value="Genomic_DNA"/>
</dbReference>
<organism evidence="1 2">
    <name type="scientific">Gossypium arboreum</name>
    <name type="common">Tree cotton</name>
    <name type="synonym">Gossypium nanking</name>
    <dbReference type="NCBI Taxonomy" id="29729"/>
    <lineage>
        <taxon>Eukaryota</taxon>
        <taxon>Viridiplantae</taxon>
        <taxon>Streptophyta</taxon>
        <taxon>Embryophyta</taxon>
        <taxon>Tracheophyta</taxon>
        <taxon>Spermatophyta</taxon>
        <taxon>Magnoliopsida</taxon>
        <taxon>eudicotyledons</taxon>
        <taxon>Gunneridae</taxon>
        <taxon>Pentapetalae</taxon>
        <taxon>rosids</taxon>
        <taxon>malvids</taxon>
        <taxon>Malvales</taxon>
        <taxon>Malvaceae</taxon>
        <taxon>Malvoideae</taxon>
        <taxon>Gossypium</taxon>
    </lineage>
</organism>
<proteinExistence type="predicted"/>
<keyword evidence="2" id="KW-1185">Reference proteome</keyword>
<protein>
    <submittedName>
        <fullName evidence="1">Uncharacterized protein</fullName>
    </submittedName>
</protein>
<evidence type="ECO:0000313" key="2">
    <source>
        <dbReference type="Proteomes" id="UP000032142"/>
    </source>
</evidence>
<accession>A0A0B0NY15</accession>
<evidence type="ECO:0000313" key="1">
    <source>
        <dbReference type="EMBL" id="KHG19363.1"/>
    </source>
</evidence>
<sequence length="39" mass="4581">MLYAMTYVFDTWDWDIDGGSTESGLSTYWRLCLNLLITE</sequence>
<dbReference type="Proteomes" id="UP000032142">
    <property type="component" value="Unassembled WGS sequence"/>
</dbReference>